<evidence type="ECO:0000313" key="2">
    <source>
        <dbReference type="EMBL" id="KAJ4347051.1"/>
    </source>
</evidence>
<dbReference type="OrthoDB" id="4072826at2759"/>
<dbReference type="PANTHER" id="PTHR43792:SF1">
    <property type="entry name" value="N-ACETYLTRANSFERASE DOMAIN-CONTAINING PROTEIN"/>
    <property type="match status" value="1"/>
</dbReference>
<name>A0A9W8XC97_9PLEO</name>
<dbReference type="Pfam" id="PF13302">
    <property type="entry name" value="Acetyltransf_3"/>
    <property type="match status" value="1"/>
</dbReference>
<accession>A0A9W8XC97</accession>
<reference evidence="2" key="1">
    <citation type="submission" date="2022-10" db="EMBL/GenBank/DDBJ databases">
        <title>Tapping the CABI collections for fungal endophytes: first genome assemblies for Collariella, Neodidymelliopsis, Ascochyta clinopodiicola, Didymella pomorum, Didymosphaeria variabile, Neocosmospora piperis and Neocucurbitaria cava.</title>
        <authorList>
            <person name="Hill R."/>
        </authorList>
    </citation>
    <scope>NUCLEOTIDE SEQUENCE</scope>
    <source>
        <strain evidence="2">IMI 356815</strain>
    </source>
</reference>
<dbReference type="Proteomes" id="UP001140513">
    <property type="component" value="Unassembled WGS sequence"/>
</dbReference>
<proteinExistence type="predicted"/>
<dbReference type="InterPro" id="IPR051531">
    <property type="entry name" value="N-acetyltransferase"/>
</dbReference>
<dbReference type="SUPFAM" id="SSF55729">
    <property type="entry name" value="Acyl-CoA N-acyltransferases (Nat)"/>
    <property type="match status" value="1"/>
</dbReference>
<keyword evidence="3" id="KW-1185">Reference proteome</keyword>
<dbReference type="RefSeq" id="XP_056066851.1">
    <property type="nucleotide sequence ID" value="XM_056219724.1"/>
</dbReference>
<gene>
    <name evidence="2" type="ORF">N0V89_010986</name>
</gene>
<dbReference type="Gene3D" id="3.40.630.30">
    <property type="match status" value="1"/>
</dbReference>
<sequence>MVIVDPKITAKTERLLIRPLMIEDAEDIVLMRSHPEVMKHTPLLPSDDVEKSKAWIQGCFDLENCWNFVIELLPSAPDASTNTSPRVIGMIGAVRAPEVGYMLNNNYWGKGYATEALRGYIPLFFEHFSGGQQERFEYAEAHTDPELVASHNVLEKVGFKLHELREKDFANPILGLRDTLVYRLYRGGLLNSNSSRTKDE</sequence>
<dbReference type="AlphaFoldDB" id="A0A9W8XC97"/>
<dbReference type="InterPro" id="IPR000182">
    <property type="entry name" value="GNAT_dom"/>
</dbReference>
<dbReference type="PANTHER" id="PTHR43792">
    <property type="entry name" value="GNAT FAMILY, PUTATIVE (AFU_ORTHOLOGUE AFUA_3G00765)-RELATED-RELATED"/>
    <property type="match status" value="1"/>
</dbReference>
<dbReference type="EMBL" id="JAPEUX010000008">
    <property type="protein sequence ID" value="KAJ4347051.1"/>
    <property type="molecule type" value="Genomic_DNA"/>
</dbReference>
<protein>
    <recommendedName>
        <fullName evidence="1">N-acetyltransferase domain-containing protein</fullName>
    </recommendedName>
</protein>
<organism evidence="2 3">
    <name type="scientific">Didymosphaeria variabile</name>
    <dbReference type="NCBI Taxonomy" id="1932322"/>
    <lineage>
        <taxon>Eukaryota</taxon>
        <taxon>Fungi</taxon>
        <taxon>Dikarya</taxon>
        <taxon>Ascomycota</taxon>
        <taxon>Pezizomycotina</taxon>
        <taxon>Dothideomycetes</taxon>
        <taxon>Pleosporomycetidae</taxon>
        <taxon>Pleosporales</taxon>
        <taxon>Massarineae</taxon>
        <taxon>Didymosphaeriaceae</taxon>
        <taxon>Didymosphaeria</taxon>
    </lineage>
</organism>
<dbReference type="PROSITE" id="PS51186">
    <property type="entry name" value="GNAT"/>
    <property type="match status" value="1"/>
</dbReference>
<dbReference type="GeneID" id="80914516"/>
<evidence type="ECO:0000259" key="1">
    <source>
        <dbReference type="PROSITE" id="PS51186"/>
    </source>
</evidence>
<dbReference type="InterPro" id="IPR016181">
    <property type="entry name" value="Acyl_CoA_acyltransferase"/>
</dbReference>
<dbReference type="GO" id="GO:0016747">
    <property type="term" value="F:acyltransferase activity, transferring groups other than amino-acyl groups"/>
    <property type="evidence" value="ECO:0007669"/>
    <property type="project" value="InterPro"/>
</dbReference>
<feature type="domain" description="N-acetyltransferase" evidence="1">
    <location>
        <begin position="38"/>
        <end position="187"/>
    </location>
</feature>
<evidence type="ECO:0000313" key="3">
    <source>
        <dbReference type="Proteomes" id="UP001140513"/>
    </source>
</evidence>
<comment type="caution">
    <text evidence="2">The sequence shown here is derived from an EMBL/GenBank/DDBJ whole genome shotgun (WGS) entry which is preliminary data.</text>
</comment>